<feature type="domain" description="Glycosyltransferase 2-like" evidence="4">
    <location>
        <begin position="5"/>
        <end position="168"/>
    </location>
</feature>
<keyword evidence="3" id="KW-0808">Transferase</keyword>
<protein>
    <submittedName>
        <fullName evidence="5">Polyprenol monophosphomannose synthase</fullName>
    </submittedName>
</protein>
<evidence type="ECO:0000256" key="3">
    <source>
        <dbReference type="ARBA" id="ARBA00022679"/>
    </source>
</evidence>
<dbReference type="CDD" id="cd06442">
    <property type="entry name" value="DPM1_like"/>
    <property type="match status" value="1"/>
</dbReference>
<accession>A0A9D6QIN8</accession>
<reference evidence="5" key="1">
    <citation type="submission" date="2020-07" db="EMBL/GenBank/DDBJ databases">
        <title>Huge and variable diversity of episymbiotic CPR bacteria and DPANN archaea in groundwater ecosystems.</title>
        <authorList>
            <person name="He C.Y."/>
            <person name="Keren R."/>
            <person name="Whittaker M."/>
            <person name="Farag I.F."/>
            <person name="Doudna J."/>
            <person name="Cate J.H.D."/>
            <person name="Banfield J.F."/>
        </authorList>
    </citation>
    <scope>NUCLEOTIDE SEQUENCE</scope>
    <source>
        <strain evidence="5">NC_groundwater_928_Pr1_S-0.2um_72_17</strain>
    </source>
</reference>
<comment type="similarity">
    <text evidence="1">Belongs to the glycosyltransferase 2 family.</text>
</comment>
<dbReference type="InterPro" id="IPR001173">
    <property type="entry name" value="Glyco_trans_2-like"/>
</dbReference>
<sequence>MQKLVIIPTYNERENISALLERLMALPFGLEVLVVDDHSPDGTAELVQQAMAREPRIHLLQRPGKLGLGSAYRDGFRYALDHGAEYIFEMDADFSHDPDAIGAFLEAAETADVVLGSRYLHGVRVVNWPLNRLILSRAANVYTHIVTGLPVHDATGGFKCFRRRALEGIRLDRVRSDGYAFQIEVSFKCWRRGFTIREIPIVFVDRRAGVSKMNRRIIWEAAWMVWRLRLLDLFGRWE</sequence>
<dbReference type="GO" id="GO:0009247">
    <property type="term" value="P:glycolipid biosynthetic process"/>
    <property type="evidence" value="ECO:0007669"/>
    <property type="project" value="TreeGrafter"/>
</dbReference>
<dbReference type="Pfam" id="PF00535">
    <property type="entry name" value="Glycos_transf_2"/>
    <property type="match status" value="1"/>
</dbReference>
<keyword evidence="2" id="KW-0328">Glycosyltransferase</keyword>
<dbReference type="PANTHER" id="PTHR43398">
    <property type="entry name" value="DOLICHOL-PHOSPHATE MANNOSYLTRANSFERASE SUBUNIT 1"/>
    <property type="match status" value="1"/>
</dbReference>
<comment type="caution">
    <text evidence="5">The sequence shown here is derived from an EMBL/GenBank/DDBJ whole genome shotgun (WGS) entry which is preliminary data.</text>
</comment>
<dbReference type="FunFam" id="3.90.550.10:FF:000122">
    <property type="entry name" value="Dolichol-phosphate mannosyltransferase subunit 1"/>
    <property type="match status" value="1"/>
</dbReference>
<evidence type="ECO:0000259" key="4">
    <source>
        <dbReference type="Pfam" id="PF00535"/>
    </source>
</evidence>
<dbReference type="InterPro" id="IPR039528">
    <property type="entry name" value="DPM1-like"/>
</dbReference>
<dbReference type="EMBL" id="JACQAY010000153">
    <property type="protein sequence ID" value="MBI3539602.1"/>
    <property type="molecule type" value="Genomic_DNA"/>
</dbReference>
<organism evidence="5 6">
    <name type="scientific">Eiseniibacteriota bacterium</name>
    <dbReference type="NCBI Taxonomy" id="2212470"/>
    <lineage>
        <taxon>Bacteria</taxon>
        <taxon>Candidatus Eiseniibacteriota</taxon>
    </lineage>
</organism>
<dbReference type="GO" id="GO:0016020">
    <property type="term" value="C:membrane"/>
    <property type="evidence" value="ECO:0007669"/>
    <property type="project" value="GOC"/>
</dbReference>
<evidence type="ECO:0000313" key="5">
    <source>
        <dbReference type="EMBL" id="MBI3539602.1"/>
    </source>
</evidence>
<evidence type="ECO:0000313" key="6">
    <source>
        <dbReference type="Proteomes" id="UP000807850"/>
    </source>
</evidence>
<dbReference type="Gene3D" id="3.90.550.10">
    <property type="entry name" value="Spore Coat Polysaccharide Biosynthesis Protein SpsA, Chain A"/>
    <property type="match status" value="1"/>
</dbReference>
<dbReference type="GO" id="GO:0004582">
    <property type="term" value="F:dolichyl-phosphate beta-D-mannosyltransferase activity"/>
    <property type="evidence" value="ECO:0007669"/>
    <property type="project" value="InterPro"/>
</dbReference>
<dbReference type="AlphaFoldDB" id="A0A9D6QIN8"/>
<evidence type="ECO:0000256" key="1">
    <source>
        <dbReference type="ARBA" id="ARBA00006739"/>
    </source>
</evidence>
<dbReference type="Proteomes" id="UP000807850">
    <property type="component" value="Unassembled WGS sequence"/>
</dbReference>
<name>A0A9D6QIN8_UNCEI</name>
<evidence type="ECO:0000256" key="2">
    <source>
        <dbReference type="ARBA" id="ARBA00022676"/>
    </source>
</evidence>
<gene>
    <name evidence="5" type="ORF">HY076_04960</name>
</gene>
<dbReference type="InterPro" id="IPR029044">
    <property type="entry name" value="Nucleotide-diphossugar_trans"/>
</dbReference>
<dbReference type="SUPFAM" id="SSF53448">
    <property type="entry name" value="Nucleotide-diphospho-sugar transferases"/>
    <property type="match status" value="1"/>
</dbReference>
<dbReference type="PANTHER" id="PTHR43398:SF1">
    <property type="entry name" value="DOLICHOL-PHOSPHATE MANNOSYLTRANSFERASE SUBUNIT 1"/>
    <property type="match status" value="1"/>
</dbReference>
<proteinExistence type="inferred from homology"/>